<dbReference type="InParanoid" id="A0A3N4KQD0"/>
<protein>
    <recommendedName>
        <fullName evidence="2">Thiamine-binding protein domain-containing protein</fullName>
    </recommendedName>
</protein>
<dbReference type="EMBL" id="ML119127">
    <property type="protein sequence ID" value="RPB12666.1"/>
    <property type="molecule type" value="Genomic_DNA"/>
</dbReference>
<reference evidence="3 4" key="1">
    <citation type="journal article" date="2018" name="Nat. Ecol. Evol.">
        <title>Pezizomycetes genomes reveal the molecular basis of ectomycorrhizal truffle lifestyle.</title>
        <authorList>
            <person name="Murat C."/>
            <person name="Payen T."/>
            <person name="Noel B."/>
            <person name="Kuo A."/>
            <person name="Morin E."/>
            <person name="Chen J."/>
            <person name="Kohler A."/>
            <person name="Krizsan K."/>
            <person name="Balestrini R."/>
            <person name="Da Silva C."/>
            <person name="Montanini B."/>
            <person name="Hainaut M."/>
            <person name="Levati E."/>
            <person name="Barry K.W."/>
            <person name="Belfiori B."/>
            <person name="Cichocki N."/>
            <person name="Clum A."/>
            <person name="Dockter R.B."/>
            <person name="Fauchery L."/>
            <person name="Guy J."/>
            <person name="Iotti M."/>
            <person name="Le Tacon F."/>
            <person name="Lindquist E.A."/>
            <person name="Lipzen A."/>
            <person name="Malagnac F."/>
            <person name="Mello A."/>
            <person name="Molinier V."/>
            <person name="Miyauchi S."/>
            <person name="Poulain J."/>
            <person name="Riccioni C."/>
            <person name="Rubini A."/>
            <person name="Sitrit Y."/>
            <person name="Splivallo R."/>
            <person name="Traeger S."/>
            <person name="Wang M."/>
            <person name="Zifcakova L."/>
            <person name="Wipf D."/>
            <person name="Zambonelli A."/>
            <person name="Paolocci F."/>
            <person name="Nowrousian M."/>
            <person name="Ottonello S."/>
            <person name="Baldrian P."/>
            <person name="Spatafora J.W."/>
            <person name="Henrissat B."/>
            <person name="Nagy L.G."/>
            <person name="Aury J.M."/>
            <person name="Wincker P."/>
            <person name="Grigoriev I.V."/>
            <person name="Bonfante P."/>
            <person name="Martin F.M."/>
        </authorList>
    </citation>
    <scope>NUCLEOTIDE SEQUENCE [LARGE SCALE GENOMIC DNA]</scope>
    <source>
        <strain evidence="3 4">CCBAS932</strain>
    </source>
</reference>
<dbReference type="Pfam" id="PF01910">
    <property type="entry name" value="Thiamine_BP"/>
    <property type="match status" value="1"/>
</dbReference>
<dbReference type="PANTHER" id="PTHR33777">
    <property type="entry name" value="UPF0045 PROTEIN ECM15"/>
    <property type="match status" value="1"/>
</dbReference>
<proteinExistence type="inferred from homology"/>
<dbReference type="Gene3D" id="3.30.70.930">
    <property type="match status" value="1"/>
</dbReference>
<evidence type="ECO:0000313" key="3">
    <source>
        <dbReference type="EMBL" id="RPB12666.1"/>
    </source>
</evidence>
<keyword evidence="4" id="KW-1185">Reference proteome</keyword>
<feature type="domain" description="Thiamine-binding protein" evidence="2">
    <location>
        <begin position="19"/>
        <end position="110"/>
    </location>
</feature>
<dbReference type="InterPro" id="IPR029756">
    <property type="entry name" value="MTH1187/YkoF-like"/>
</dbReference>
<dbReference type="FunCoup" id="A0A3N4KQD0">
    <property type="interactions" value="28"/>
</dbReference>
<dbReference type="OrthoDB" id="5587367at2759"/>
<gene>
    <name evidence="3" type="ORF">P167DRAFT_506240</name>
</gene>
<accession>A0A3N4KQD0</accession>
<evidence type="ECO:0000256" key="1">
    <source>
        <dbReference type="ARBA" id="ARBA00010272"/>
    </source>
</evidence>
<comment type="similarity">
    <text evidence="1">Belongs to the UPF0045 family.</text>
</comment>
<organism evidence="3 4">
    <name type="scientific">Morchella conica CCBAS932</name>
    <dbReference type="NCBI Taxonomy" id="1392247"/>
    <lineage>
        <taxon>Eukaryota</taxon>
        <taxon>Fungi</taxon>
        <taxon>Dikarya</taxon>
        <taxon>Ascomycota</taxon>
        <taxon>Pezizomycotina</taxon>
        <taxon>Pezizomycetes</taxon>
        <taxon>Pezizales</taxon>
        <taxon>Morchellaceae</taxon>
        <taxon>Morchella</taxon>
    </lineage>
</organism>
<dbReference type="AlphaFoldDB" id="A0A3N4KQD0"/>
<dbReference type="InterPro" id="IPR002767">
    <property type="entry name" value="Thiamine_BP"/>
</dbReference>
<name>A0A3N4KQD0_9PEZI</name>
<dbReference type="NCBIfam" id="TIGR00106">
    <property type="entry name" value="MTH1187 family thiamine-binding protein"/>
    <property type="match status" value="1"/>
</dbReference>
<dbReference type="InterPro" id="IPR051614">
    <property type="entry name" value="UPF0045_domain"/>
</dbReference>
<dbReference type="Proteomes" id="UP000277580">
    <property type="component" value="Unassembled WGS sequence"/>
</dbReference>
<sequence>MASSSKSTLTIGTPIRATADFCLLPLGTSSASVSRQIADVQLLMQKSGLNYSMHSAGTTVEGTWDEVTGVIGQAHSMLHEQGIVRVHTDIRIGSRTDKTENFRDKVTAVENHLAKDAEAAQ</sequence>
<dbReference type="SUPFAM" id="SSF89957">
    <property type="entry name" value="MTH1187/YkoF-like"/>
    <property type="match status" value="1"/>
</dbReference>
<dbReference type="PANTHER" id="PTHR33777:SF1">
    <property type="entry name" value="UPF0045 PROTEIN ECM15"/>
    <property type="match status" value="1"/>
</dbReference>
<evidence type="ECO:0000259" key="2">
    <source>
        <dbReference type="Pfam" id="PF01910"/>
    </source>
</evidence>
<evidence type="ECO:0000313" key="4">
    <source>
        <dbReference type="Proteomes" id="UP000277580"/>
    </source>
</evidence>
<dbReference type="GO" id="GO:0005829">
    <property type="term" value="C:cytosol"/>
    <property type="evidence" value="ECO:0007669"/>
    <property type="project" value="TreeGrafter"/>
</dbReference>